<evidence type="ECO:0000256" key="3">
    <source>
        <dbReference type="SAM" id="MobiDB-lite"/>
    </source>
</evidence>
<dbReference type="PANTHER" id="PTHR34384:SF6">
    <property type="entry name" value="STAPHYLOFERRIN B SYNTHASE"/>
    <property type="match status" value="1"/>
</dbReference>
<dbReference type="InterPro" id="IPR007310">
    <property type="entry name" value="Aerobactin_biosyn_IucA/IucC_N"/>
</dbReference>
<dbReference type="Proteomes" id="UP000198538">
    <property type="component" value="Unassembled WGS sequence"/>
</dbReference>
<comment type="similarity">
    <text evidence="2">Belongs to the IucA/IucC family.</text>
</comment>
<dbReference type="STRING" id="582692.SAMN05720606_10491"/>
<feature type="compositionally biased region" description="Polar residues" evidence="3">
    <location>
        <begin position="59"/>
        <end position="68"/>
    </location>
</feature>
<reference evidence="7" key="1">
    <citation type="submission" date="2016-10" db="EMBL/GenBank/DDBJ databases">
        <authorList>
            <person name="Varghese N."/>
            <person name="Submissions S."/>
        </authorList>
    </citation>
    <scope>NUCLEOTIDE SEQUENCE [LARGE SCALE GENOMIC DNA]</scope>
    <source>
        <strain evidence="7">BL9</strain>
    </source>
</reference>
<dbReference type="GO" id="GO:0016881">
    <property type="term" value="F:acid-amino acid ligase activity"/>
    <property type="evidence" value="ECO:0007669"/>
    <property type="project" value="UniProtKB-ARBA"/>
</dbReference>
<evidence type="ECO:0000256" key="1">
    <source>
        <dbReference type="ARBA" id="ARBA00004924"/>
    </source>
</evidence>
<organism evidence="6 7">
    <name type="scientific">Paenibacillus polysaccharolyticus</name>
    <dbReference type="NCBI Taxonomy" id="582692"/>
    <lineage>
        <taxon>Bacteria</taxon>
        <taxon>Bacillati</taxon>
        <taxon>Bacillota</taxon>
        <taxon>Bacilli</taxon>
        <taxon>Bacillales</taxon>
        <taxon>Paenibacillaceae</taxon>
        <taxon>Paenibacillus</taxon>
    </lineage>
</organism>
<comment type="pathway">
    <text evidence="1">Siderophore biosynthesis.</text>
</comment>
<feature type="domain" description="Aerobactin siderophore biosynthesis IucA/IucC N-terminal" evidence="4">
    <location>
        <begin position="209"/>
        <end position="457"/>
    </location>
</feature>
<feature type="region of interest" description="Disordered" evidence="3">
    <location>
        <begin position="1"/>
        <end position="79"/>
    </location>
</feature>
<gene>
    <name evidence="6" type="ORF">SAMN05720606_10491</name>
</gene>
<evidence type="ECO:0000313" key="7">
    <source>
        <dbReference type="Proteomes" id="UP000198538"/>
    </source>
</evidence>
<dbReference type="PANTHER" id="PTHR34384">
    <property type="entry name" value="L-2,3-DIAMINOPROPANOATE--CITRATE LIGASE"/>
    <property type="match status" value="1"/>
</dbReference>
<dbReference type="GO" id="GO:0019290">
    <property type="term" value="P:siderophore biosynthetic process"/>
    <property type="evidence" value="ECO:0007669"/>
    <property type="project" value="InterPro"/>
</dbReference>
<feature type="compositionally biased region" description="Basic and acidic residues" evidence="3">
    <location>
        <begin position="10"/>
        <end position="26"/>
    </location>
</feature>
<dbReference type="AlphaFoldDB" id="A0A1G5F7R2"/>
<dbReference type="Pfam" id="PF06276">
    <property type="entry name" value="FhuF"/>
    <property type="match status" value="1"/>
</dbReference>
<feature type="domain" description="Aerobactin siderophore biosynthesis IucA/IucC-like C-terminal" evidence="5">
    <location>
        <begin position="477"/>
        <end position="647"/>
    </location>
</feature>
<dbReference type="Gene3D" id="3.30.310.280">
    <property type="match status" value="1"/>
</dbReference>
<feature type="compositionally biased region" description="Basic and acidic residues" evidence="3">
    <location>
        <begin position="44"/>
        <end position="58"/>
    </location>
</feature>
<name>A0A1G5F7R2_9BACL</name>
<evidence type="ECO:0000259" key="4">
    <source>
        <dbReference type="Pfam" id="PF04183"/>
    </source>
</evidence>
<proteinExistence type="inferred from homology"/>
<dbReference type="InterPro" id="IPR022770">
    <property type="entry name" value="IucA/IucC-like_C"/>
</dbReference>
<keyword evidence="7" id="KW-1185">Reference proteome</keyword>
<protein>
    <submittedName>
        <fullName evidence="6">Siderophore synthetase component</fullName>
    </submittedName>
</protein>
<evidence type="ECO:0000256" key="2">
    <source>
        <dbReference type="ARBA" id="ARBA00007832"/>
    </source>
</evidence>
<dbReference type="InterPro" id="IPR037455">
    <property type="entry name" value="LucA/IucC-like"/>
</dbReference>
<sequence length="677" mass="77328">MRFVEIGNEAEEKKESKPAEMLKTETTEISGTSGTNKINSTSERSGKKEQNEPNESHESPQSNESHQPNIAGKGRRMPNDNAVPVYVEVQERIIRQALEAMWFEGILDRQVNGSEWSTCGVTATGESVVYSCDAEQKFSFARVKVKAGSIKREGVVCTDLDMFLEEMVLNRLQGAKLTAFVQELQETMAKDSQCRALLPLRIPAEDRHYDALESHMTDGHLYHPSYKSRLGFSLKDNLAYGPEFNADVPLVWVAVRKELAQAATSDGYELTALLEQHLTKEDLQQFRQVISDKTASLHMDAYVFIPIHPWQWEHAIESIFAKQLMDGDIIYLGASASAYRAQQSIRSLSNRENPEAPYIKLALSITNTSSTRILAQHTTQNAPLISDWLDQLVREDEVLQREQFAILKEIMGLSFRYEQLPVTQYGRAYGTLGAIWRENVSVHLNEGETAWPLNALMLVQRNGVPFIQEAIERHGVQLWAEALVHTLTLPVIHLLYAHGIAFECHAQNIILVLENELPKRIILKDLHDGVRYVPDQLLHPERAPKLHPEPETHRKFNRYSFIYAGDVSEVRDYTYDAFFFICMTDIALSLEPYGLSEEAFWQLCAGVIMGYQQQHPEYAERFDMFNLLAEDALIEEMTKRRLYGDGELYFRKTNNPLRLAKDMLEQKDEDEQKATNR</sequence>
<accession>A0A1G5F7R2</accession>
<dbReference type="EMBL" id="FMVM01000004">
    <property type="protein sequence ID" value="SCY35204.1"/>
    <property type="molecule type" value="Genomic_DNA"/>
</dbReference>
<dbReference type="Gene3D" id="6.10.250.3370">
    <property type="match status" value="1"/>
</dbReference>
<dbReference type="RefSeq" id="WP_244159242.1">
    <property type="nucleotide sequence ID" value="NZ_FMVM01000004.1"/>
</dbReference>
<dbReference type="Pfam" id="PF04183">
    <property type="entry name" value="IucA_IucC"/>
    <property type="match status" value="1"/>
</dbReference>
<evidence type="ECO:0000259" key="5">
    <source>
        <dbReference type="Pfam" id="PF06276"/>
    </source>
</evidence>
<evidence type="ECO:0000313" key="6">
    <source>
        <dbReference type="EMBL" id="SCY35204.1"/>
    </source>
</evidence>
<dbReference type="Gene3D" id="1.10.510.40">
    <property type="match status" value="1"/>
</dbReference>